<sequence length="303" mass="33975">MQWTQGTKDPKTNGGENMEMTKENATKYQEVEAVPKTGCDDLAAGAATSEVQEKDKQREGTASEPEFQQDEQQEPERRGNDEERMRNKGGQQEERKPLLDTHVPAGQRGSITRVRAFDSEHAEQSTQRGVSSSTEKTVVLEYEPIADQKTQKSGYGLLDSMNNLLDNWLVPGEDTGEDPPNIVTPKPVTEPTVTRIVEYAPQNRCQGEEALNFMTTLGSLRVACPLADLHETHPACPACHQPLPGDKRPPTHSWTRWLFKQCEEPLDIQSEFLVYPNPLLYAGRRQVPNIDEPWFGTISYVPS</sequence>
<name>A0A086JNE6_TOXGO</name>
<evidence type="ECO:0000256" key="1">
    <source>
        <dbReference type="SAM" id="MobiDB-lite"/>
    </source>
</evidence>
<dbReference type="AlphaFoldDB" id="A0A086JNE6"/>
<comment type="caution">
    <text evidence="2">The sequence shown here is derived from an EMBL/GenBank/DDBJ whole genome shotgun (WGS) entry which is preliminary data.</text>
</comment>
<dbReference type="EMBL" id="AEYI02001743">
    <property type="protein sequence ID" value="KFG33664.1"/>
    <property type="molecule type" value="Genomic_DNA"/>
</dbReference>
<feature type="compositionally biased region" description="Basic and acidic residues" evidence="1">
    <location>
        <begin position="74"/>
        <end position="99"/>
    </location>
</feature>
<dbReference type="OrthoDB" id="330643at2759"/>
<feature type="compositionally biased region" description="Basic and acidic residues" evidence="1">
    <location>
        <begin position="51"/>
        <end position="61"/>
    </location>
</feature>
<gene>
    <name evidence="2" type="ORF">TGP89_205390</name>
</gene>
<organism evidence="2 3">
    <name type="scientific">Toxoplasma gondii p89</name>
    <dbReference type="NCBI Taxonomy" id="943119"/>
    <lineage>
        <taxon>Eukaryota</taxon>
        <taxon>Sar</taxon>
        <taxon>Alveolata</taxon>
        <taxon>Apicomplexa</taxon>
        <taxon>Conoidasida</taxon>
        <taxon>Coccidia</taxon>
        <taxon>Eucoccidiorida</taxon>
        <taxon>Eimeriorina</taxon>
        <taxon>Sarcocystidae</taxon>
        <taxon>Toxoplasma</taxon>
    </lineage>
</organism>
<dbReference type="VEuPathDB" id="ToxoDB:TGP89_205390"/>
<protein>
    <submittedName>
        <fullName evidence="2">Uncharacterized protein</fullName>
    </submittedName>
</protein>
<feature type="region of interest" description="Disordered" evidence="1">
    <location>
        <begin position="1"/>
        <end position="109"/>
    </location>
</feature>
<evidence type="ECO:0000313" key="3">
    <source>
        <dbReference type="Proteomes" id="UP000028828"/>
    </source>
</evidence>
<reference evidence="2 3" key="1">
    <citation type="submission" date="2014-03" db="EMBL/GenBank/DDBJ databases">
        <authorList>
            <person name="Sibley D."/>
            <person name="Venepally P."/>
            <person name="Karamycheva S."/>
            <person name="Hadjithomas M."/>
            <person name="Khan A."/>
            <person name="Brunk B."/>
            <person name="Roos D."/>
            <person name="Caler E."/>
            <person name="Lorenzi H."/>
        </authorList>
    </citation>
    <scope>NUCLEOTIDE SEQUENCE [LARGE SCALE GENOMIC DNA]</scope>
    <source>
        <strain evidence="3">p89</strain>
    </source>
</reference>
<evidence type="ECO:0000313" key="2">
    <source>
        <dbReference type="EMBL" id="KFG33664.1"/>
    </source>
</evidence>
<proteinExistence type="predicted"/>
<dbReference type="Proteomes" id="UP000028828">
    <property type="component" value="Unassembled WGS sequence"/>
</dbReference>
<accession>A0A086JNE6</accession>